<reference evidence="2" key="1">
    <citation type="submission" date="2022-12" db="EMBL/GenBank/DDBJ databases">
        <title>Polyphasic identification of a Novel Hot-Spring Cyanobacterium Ocullathermofonsia sinensis gen nov. sp. nov. and Genomic Insights on its Adaptations to the Thermal Habitat.</title>
        <authorList>
            <person name="Daroch M."/>
            <person name="Tang J."/>
            <person name="Jiang Y."/>
        </authorList>
    </citation>
    <scope>NUCLEOTIDE SEQUENCE</scope>
    <source>
        <strain evidence="2">PKUAC-SCTA174</strain>
    </source>
</reference>
<dbReference type="Proteomes" id="UP001163152">
    <property type="component" value="Chromosome"/>
</dbReference>
<evidence type="ECO:0000313" key="2">
    <source>
        <dbReference type="EMBL" id="WAL61021.1"/>
    </source>
</evidence>
<accession>A0A9E9C5E0</accession>
<evidence type="ECO:0000313" key="3">
    <source>
        <dbReference type="Proteomes" id="UP001163152"/>
    </source>
</evidence>
<feature type="compositionally biased region" description="Basic residues" evidence="1">
    <location>
        <begin position="182"/>
        <end position="192"/>
    </location>
</feature>
<feature type="compositionally biased region" description="Basic residues" evidence="1">
    <location>
        <begin position="156"/>
        <end position="170"/>
    </location>
</feature>
<evidence type="ECO:0000256" key="1">
    <source>
        <dbReference type="SAM" id="MobiDB-lite"/>
    </source>
</evidence>
<feature type="compositionally biased region" description="Low complexity" evidence="1">
    <location>
        <begin position="171"/>
        <end position="181"/>
    </location>
</feature>
<organism evidence="2 3">
    <name type="scientific">Thermocoleostomius sinensis A174</name>
    <dbReference type="NCBI Taxonomy" id="2016057"/>
    <lineage>
        <taxon>Bacteria</taxon>
        <taxon>Bacillati</taxon>
        <taxon>Cyanobacteriota</taxon>
        <taxon>Cyanophyceae</taxon>
        <taxon>Oculatellales</taxon>
        <taxon>Oculatellaceae</taxon>
        <taxon>Thermocoleostomius</taxon>
    </lineage>
</organism>
<dbReference type="RefSeq" id="WP_268610976.1">
    <property type="nucleotide sequence ID" value="NZ_CP113797.1"/>
</dbReference>
<dbReference type="AlphaFoldDB" id="A0A9E9C5E0"/>
<protein>
    <submittedName>
        <fullName evidence="2">Uncharacterized protein</fullName>
    </submittedName>
</protein>
<sequence>MAKIKKRSSAAAVPKSAIEQVSSTLKDLPAKPKENLSLREAVLELHDSITMALDRGYSYDEVVEILAGQEVKITVASLKRYLAVARKEAAEKPKRTRRGTRSRKAQSSKPSESVANVAVMGEPSNGAAATRMDSADSNDTSATKKRQTRTGGRAHSTPKTKTAAKVKPTSRAKTTSRSTSSRSRRKSSGASN</sequence>
<feature type="compositionally biased region" description="Basic residues" evidence="1">
    <location>
        <begin position="94"/>
        <end position="106"/>
    </location>
</feature>
<dbReference type="EMBL" id="CP113797">
    <property type="protein sequence ID" value="WAL61021.1"/>
    <property type="molecule type" value="Genomic_DNA"/>
</dbReference>
<dbReference type="KEGG" id="tsin:OXH18_03195"/>
<feature type="region of interest" description="Disordered" evidence="1">
    <location>
        <begin position="87"/>
        <end position="192"/>
    </location>
</feature>
<keyword evidence="3" id="KW-1185">Reference proteome</keyword>
<name>A0A9E9C5E0_9CYAN</name>
<gene>
    <name evidence="2" type="ORF">OXH18_03195</name>
</gene>
<proteinExistence type="predicted"/>